<organism evidence="1 2">
    <name type="scientific">Racocetra persica</name>
    <dbReference type="NCBI Taxonomy" id="160502"/>
    <lineage>
        <taxon>Eukaryota</taxon>
        <taxon>Fungi</taxon>
        <taxon>Fungi incertae sedis</taxon>
        <taxon>Mucoromycota</taxon>
        <taxon>Glomeromycotina</taxon>
        <taxon>Glomeromycetes</taxon>
        <taxon>Diversisporales</taxon>
        <taxon>Gigasporaceae</taxon>
        <taxon>Racocetra</taxon>
    </lineage>
</organism>
<proteinExistence type="predicted"/>
<feature type="non-terminal residue" evidence="1">
    <location>
        <position position="199"/>
    </location>
</feature>
<keyword evidence="2" id="KW-1185">Reference proteome</keyword>
<reference evidence="1" key="1">
    <citation type="submission" date="2021-06" db="EMBL/GenBank/DDBJ databases">
        <authorList>
            <person name="Kallberg Y."/>
            <person name="Tangrot J."/>
            <person name="Rosling A."/>
        </authorList>
    </citation>
    <scope>NUCLEOTIDE SEQUENCE</scope>
    <source>
        <strain evidence="1">MA461A</strain>
    </source>
</reference>
<sequence length="199" mass="22959">AQVYKAFENDRRLPESTQKAKDMKSLVTSVQDSIGNAGVSYPFGTNILWRSRRSGDICANNNETRELAEDLLSIITGFVARHNGLRYAANHKRRKDTVQAIQKFQEERTARWTYNRCLIVIKKEGVKRKKKDLRARYETMNDLLKGYASNFAANRKNFKMKFCSKKDPQQSIAILFKHWGKSCGEFSFLHKMNSAESLP</sequence>
<evidence type="ECO:0000313" key="1">
    <source>
        <dbReference type="EMBL" id="CAG8829974.1"/>
    </source>
</evidence>
<evidence type="ECO:0000313" key="2">
    <source>
        <dbReference type="Proteomes" id="UP000789920"/>
    </source>
</evidence>
<accession>A0ACA9S8D6</accession>
<gene>
    <name evidence="1" type="ORF">RPERSI_LOCUS27646</name>
</gene>
<dbReference type="Proteomes" id="UP000789920">
    <property type="component" value="Unassembled WGS sequence"/>
</dbReference>
<feature type="non-terminal residue" evidence="1">
    <location>
        <position position="1"/>
    </location>
</feature>
<comment type="caution">
    <text evidence="1">The sequence shown here is derived from an EMBL/GenBank/DDBJ whole genome shotgun (WGS) entry which is preliminary data.</text>
</comment>
<name>A0ACA9S8D6_9GLOM</name>
<protein>
    <submittedName>
        <fullName evidence="1">17221_t:CDS:1</fullName>
    </submittedName>
</protein>
<dbReference type="EMBL" id="CAJVQC010098253">
    <property type="protein sequence ID" value="CAG8829974.1"/>
    <property type="molecule type" value="Genomic_DNA"/>
</dbReference>